<accession>A0A061J388</accession>
<keyword evidence="4" id="KW-1185">Reference proteome</keyword>
<proteinExistence type="predicted"/>
<dbReference type="Proteomes" id="UP000031737">
    <property type="component" value="Unassembled WGS sequence"/>
</dbReference>
<keyword evidence="2" id="KW-1133">Transmembrane helix</keyword>
<dbReference type="AlphaFoldDB" id="A0A061J388"/>
<dbReference type="OrthoDB" id="245914at2759"/>
<evidence type="ECO:0000313" key="3">
    <source>
        <dbReference type="EMBL" id="ESL09354.1"/>
    </source>
</evidence>
<evidence type="ECO:0000313" key="4">
    <source>
        <dbReference type="Proteomes" id="UP000031737"/>
    </source>
</evidence>
<dbReference type="InterPro" id="IPR051213">
    <property type="entry name" value="START_lipid_transfer"/>
</dbReference>
<reference evidence="3 4" key="1">
    <citation type="submission" date="2013-07" db="EMBL/GenBank/DDBJ databases">
        <authorList>
            <person name="Stoco P.H."/>
            <person name="Wagner G."/>
            <person name="Gerber A."/>
            <person name="Zaha A."/>
            <person name="Thompson C."/>
            <person name="Bartholomeu D.C."/>
            <person name="Luckemeyer D.D."/>
            <person name="Bahia D."/>
            <person name="Loreto E."/>
            <person name="Prestes E.B."/>
            <person name="Lima F.M."/>
            <person name="Rodrigues-Luiz G."/>
            <person name="Vallejo G.A."/>
            <person name="Filho J.F."/>
            <person name="Monteiro K.M."/>
            <person name="Tyler K.M."/>
            <person name="de Almeida L.G."/>
            <person name="Ortiz M.F."/>
            <person name="Siervo M.A."/>
            <person name="de Moraes M.H."/>
            <person name="Cunha O.L."/>
            <person name="Mendonca-Neto R."/>
            <person name="Silva R."/>
            <person name="Teixeira S.M."/>
            <person name="Murta S.M."/>
            <person name="Sincero T.C."/>
            <person name="Mendes T.A."/>
            <person name="Urmenyi T.P."/>
            <person name="Silva V.G."/>
            <person name="da Rocha W.D."/>
            <person name="Andersson B."/>
            <person name="Romanha A.J."/>
            <person name="Steindel M."/>
            <person name="de Vasconcelos A.T."/>
            <person name="Grisard E.C."/>
        </authorList>
    </citation>
    <scope>NUCLEOTIDE SEQUENCE [LARGE SCALE GENOMIC DNA]</scope>
    <source>
        <strain evidence="3 4">SC58</strain>
    </source>
</reference>
<dbReference type="PANTHER" id="PTHR19308">
    <property type="entry name" value="PHOSPHATIDYLCHOLINE TRANSFER PROTEIN"/>
    <property type="match status" value="1"/>
</dbReference>
<evidence type="ECO:0008006" key="5">
    <source>
        <dbReference type="Google" id="ProtNLM"/>
    </source>
</evidence>
<protein>
    <recommendedName>
        <fullName evidence="5">START domain-containing protein</fullName>
    </recommendedName>
</protein>
<keyword evidence="2" id="KW-0472">Membrane</keyword>
<feature type="transmembrane region" description="Helical" evidence="2">
    <location>
        <begin position="278"/>
        <end position="296"/>
    </location>
</feature>
<dbReference type="Gene3D" id="3.30.530.20">
    <property type="match status" value="2"/>
</dbReference>
<sequence>MTILSRPISSCSYRSWKVLDGSVEERLCVQQRTQEGIDKNKRLAHRLLYRDTDLVQYRIIYSSNPLDYATVTARQSVARRDANTPPRMVLAVADDSQDIMREWELITLLWRKCVLPDMSNGLTADSWKKLCVHIADFTTPAGTPAVDVELTADGERELLKGGNYRSPSFFSGVPEEEEGLKQESLRQQEPLLDVYEIFLIRIIRLWRWSYPLGTFLYLFFLVIASRCCVMQFPFFCIITLLVGFTYPLRSIDSGELAEGGRILCRLETLLGWHSPRHVVTSLILLVMVEHVVALLFPEWNFAEVLGRALLPMLAVSLMYNGAFHLLEAVNSQAPFDTIRNHVLETRAVLEEETVVDGEKEGKECVVDGNLERAPPALGAREKALRDELTPEGPFSAIITRCIAFASVSNGWVVREKRPNGVVVLEKQSPYSKKTAVLFIANILHANVGTLQRLLLDDPNFTDAKTSYAYQYDKLLTQRANVATLGKNELLVLTRYKAAQWGVASREVVNWVSCANLFTPSQQEALGLRRDDGNKLLAFAQCGVACADDVVVALPPAPTSGVYERAAAHIYLIMGLEEADGSLTLHVCYDVDPKGRIPNRFHVYINKQQVEKSEAIMTLLGKIGPKQNIVRPYVNARDFDPTIRHPPSCDNATPNKEAGTCENAGMPTLKTTPPDLEVERIARRFIQELFLREWKLHSEKKGISLWTTRTPWSDRKAMRTISFIPGVTLGDVEAVMNDLSLAPKLDRSIESQVVLKNVSEAVMVLRTTFHAPMWGVAAREVVTRATTAYYFSLAECVALGLPPMNGVCEGSVILCVGEDAAEELQTTPNYCRGRVFLFGALAEEVEDEQGVRGVRLVRCAAADPGGHIPNIVVNAALVLQLENAANMVEYIKKHAVARKNNS</sequence>
<dbReference type="PANTHER" id="PTHR19308:SF51">
    <property type="entry name" value="START DOMAIN-CONTAINING PROTEIN"/>
    <property type="match status" value="1"/>
</dbReference>
<evidence type="ECO:0000256" key="2">
    <source>
        <dbReference type="SAM" id="Phobius"/>
    </source>
</evidence>
<dbReference type="CDD" id="cd00177">
    <property type="entry name" value="START"/>
    <property type="match status" value="1"/>
</dbReference>
<feature type="transmembrane region" description="Helical" evidence="2">
    <location>
        <begin position="215"/>
        <end position="246"/>
    </location>
</feature>
<comment type="caution">
    <text evidence="3">The sequence shown here is derived from an EMBL/GenBank/DDBJ whole genome shotgun (WGS) entry which is preliminary data.</text>
</comment>
<keyword evidence="2" id="KW-0812">Transmembrane</keyword>
<gene>
    <name evidence="3" type="ORF">TRSC58_02925</name>
</gene>
<feature type="transmembrane region" description="Helical" evidence="2">
    <location>
        <begin position="308"/>
        <end position="326"/>
    </location>
</feature>
<name>A0A061J388_TRYRA</name>
<feature type="region of interest" description="Disordered" evidence="1">
    <location>
        <begin position="641"/>
        <end position="671"/>
    </location>
</feature>
<dbReference type="EMBL" id="AUPL01002925">
    <property type="protein sequence ID" value="ESL09354.1"/>
    <property type="molecule type" value="Genomic_DNA"/>
</dbReference>
<dbReference type="VEuPathDB" id="TriTrypDB:TRSC58_02925"/>
<organism evidence="3 4">
    <name type="scientific">Trypanosoma rangeli SC58</name>
    <dbReference type="NCBI Taxonomy" id="429131"/>
    <lineage>
        <taxon>Eukaryota</taxon>
        <taxon>Discoba</taxon>
        <taxon>Euglenozoa</taxon>
        <taxon>Kinetoplastea</taxon>
        <taxon>Metakinetoplastina</taxon>
        <taxon>Trypanosomatida</taxon>
        <taxon>Trypanosomatidae</taxon>
        <taxon>Trypanosoma</taxon>
        <taxon>Herpetosoma</taxon>
    </lineage>
</organism>
<dbReference type="InterPro" id="IPR023393">
    <property type="entry name" value="START-like_dom_sf"/>
</dbReference>
<evidence type="ECO:0000256" key="1">
    <source>
        <dbReference type="SAM" id="MobiDB-lite"/>
    </source>
</evidence>
<dbReference type="SUPFAM" id="SSF55961">
    <property type="entry name" value="Bet v1-like"/>
    <property type="match status" value="2"/>
</dbReference>